<sequence length="460" mass="53836">MNKISFYLFFAILGGCNVGENKSSGIYFGGEIVNPTSDYVVLCKDDSILDSVRLDENNRFALKLDSVTSGLYHFDHSPEYAYVYLEKGDSLQVRLNTVDFDESLVFSGKGEEINNFLVELFLANEADEKTVNSYYELDPESFNFKVDSLVAIKKNNLDQLKSQVSVPQDYLDIAMASINFNSYAFKEKYPFIHRRRVHQKSIPELPPNFYDYRKKINYNDRALAYYRPYYDYMVINIGNMSYMNCMNKCGDKGEGFNKLHFNEHKLKLIDSIFKERDLRDNLFRNVAMDYLLKTRDSWDNNRIFMEEFHKYSDNNEHIAEIDDVYQGIQNLRPDSKVPNVLVYDALGHKVDLQKISKKYENTVFYFWTGTQRMHFDNMARRIHQLSIERPDYTFIGINFNTDSTRWKAMVELNKLDTSTQFRSDNFQELTKALIIYPINKGIITKDGLIVDAFANIYGSF</sequence>
<dbReference type="AlphaFoldDB" id="A0AAE3ETX3"/>
<dbReference type="PROSITE" id="PS51257">
    <property type="entry name" value="PROKAR_LIPOPROTEIN"/>
    <property type="match status" value="1"/>
</dbReference>
<evidence type="ECO:0000313" key="2">
    <source>
        <dbReference type="Proteomes" id="UP001200642"/>
    </source>
</evidence>
<protein>
    <submittedName>
        <fullName evidence="1">Transaldolase</fullName>
    </submittedName>
</protein>
<name>A0AAE3ETX3_9FLAO</name>
<reference evidence="1" key="1">
    <citation type="submission" date="2023-02" db="EMBL/GenBank/DDBJ databases">
        <title>Genome of Flavobacteriaceae gen. nov. sp. strain F89.</title>
        <authorList>
            <person name="Wang Y."/>
        </authorList>
    </citation>
    <scope>NUCLEOTIDE SEQUENCE</scope>
    <source>
        <strain evidence="1">F89</strain>
    </source>
</reference>
<dbReference type="Gene3D" id="3.40.30.10">
    <property type="entry name" value="Glutaredoxin"/>
    <property type="match status" value="1"/>
</dbReference>
<dbReference type="EMBL" id="JAIRBC010000012">
    <property type="protein sequence ID" value="MCG2461022.1"/>
    <property type="molecule type" value="Genomic_DNA"/>
</dbReference>
<comment type="caution">
    <text evidence="1">The sequence shown here is derived from an EMBL/GenBank/DDBJ whole genome shotgun (WGS) entry which is preliminary data.</text>
</comment>
<organism evidence="1 2">
    <name type="scientific">Cerina litoralis</name>
    <dbReference type="NCBI Taxonomy" id="2874477"/>
    <lineage>
        <taxon>Bacteria</taxon>
        <taxon>Pseudomonadati</taxon>
        <taxon>Bacteroidota</taxon>
        <taxon>Flavobacteriia</taxon>
        <taxon>Flavobacteriales</taxon>
        <taxon>Flavobacteriaceae</taxon>
        <taxon>Cerina</taxon>
    </lineage>
</organism>
<accession>A0AAE3ETX3</accession>
<dbReference type="RefSeq" id="WP_317902170.1">
    <property type="nucleotide sequence ID" value="NZ_JAIRBC010000012.1"/>
</dbReference>
<gene>
    <name evidence="1" type="ORF">K8352_09710</name>
</gene>
<dbReference type="Proteomes" id="UP001200642">
    <property type="component" value="Unassembled WGS sequence"/>
</dbReference>
<evidence type="ECO:0000313" key="1">
    <source>
        <dbReference type="EMBL" id="MCG2461022.1"/>
    </source>
</evidence>
<proteinExistence type="predicted"/>
<keyword evidence="2" id="KW-1185">Reference proteome</keyword>